<dbReference type="AlphaFoldDB" id="A0A0D2L234"/>
<sequence>MAVPELGVPLKVEHIAPIGSNTKLFTAVSVWQLHERGKLDVTQPFTRYANTTALGLPRNWCPRLANANGTAVGACLTPPTLGQLLHMSGGILDASNCEYPAGSWQLKYCFETQKKCSPAFAPDNFVASVAGDASAADVLKAAGVLLAPFDFLPGKQYHYSNEAYILASHVVEHVSGLPLGAYFERNIFKPLGLDSTIYDIANGQDGVYMDTVPYPSYVAYLNPVEIAQPATDKQYIGNSSYAAGTLSAAALGRNSRGAAATAAATAGEPGRWAKTGRAAAPSFPGSDFAWAGGAGAIQSSVGDVARWLRVFTTEPQRLGLKPDTVRRMLDVSIQIPAPKQKTALGTLSAMDRVLKRLRFAQGVVVVRDPSNRRLGASGLYYKGSLGAFDATYYLALHPTDPSKDVLAYVISMTNALVQPYAPFISRSGKGANSACVFNAAAAAAAALGRAAPGASAAAPLPAYMCDAKDLGGSGAPAALVLSSYLKAFTGKGILGV</sequence>
<dbReference type="EMBL" id="KK101309">
    <property type="protein sequence ID" value="KIZ01344.1"/>
    <property type="molecule type" value="Genomic_DNA"/>
</dbReference>
<dbReference type="PANTHER" id="PTHR46825">
    <property type="entry name" value="D-ALANYL-D-ALANINE-CARBOXYPEPTIDASE/ENDOPEPTIDASE AMPH"/>
    <property type="match status" value="1"/>
</dbReference>
<organism evidence="2 3">
    <name type="scientific">Monoraphidium neglectum</name>
    <dbReference type="NCBI Taxonomy" id="145388"/>
    <lineage>
        <taxon>Eukaryota</taxon>
        <taxon>Viridiplantae</taxon>
        <taxon>Chlorophyta</taxon>
        <taxon>core chlorophytes</taxon>
        <taxon>Chlorophyceae</taxon>
        <taxon>CS clade</taxon>
        <taxon>Sphaeropleales</taxon>
        <taxon>Selenastraceae</taxon>
        <taxon>Monoraphidium</taxon>
    </lineage>
</organism>
<keyword evidence="3" id="KW-1185">Reference proteome</keyword>
<dbReference type="SUPFAM" id="SSF56601">
    <property type="entry name" value="beta-lactamase/transpeptidase-like"/>
    <property type="match status" value="1"/>
</dbReference>
<evidence type="ECO:0000313" key="3">
    <source>
        <dbReference type="Proteomes" id="UP000054498"/>
    </source>
</evidence>
<name>A0A0D2L234_9CHLO</name>
<dbReference type="RefSeq" id="XP_013900363.1">
    <property type="nucleotide sequence ID" value="XM_014044909.1"/>
</dbReference>
<feature type="domain" description="Beta-lactamase-related" evidence="1">
    <location>
        <begin position="7"/>
        <end position="389"/>
    </location>
</feature>
<gene>
    <name evidence="2" type="ORF">MNEG_6616</name>
</gene>
<accession>A0A0D2L234</accession>
<dbReference type="InterPro" id="IPR001466">
    <property type="entry name" value="Beta-lactam-related"/>
</dbReference>
<proteinExistence type="predicted"/>
<evidence type="ECO:0000259" key="1">
    <source>
        <dbReference type="Pfam" id="PF00144"/>
    </source>
</evidence>
<dbReference type="InterPro" id="IPR050491">
    <property type="entry name" value="AmpC-like"/>
</dbReference>
<evidence type="ECO:0000313" key="2">
    <source>
        <dbReference type="EMBL" id="KIZ01344.1"/>
    </source>
</evidence>
<dbReference type="Pfam" id="PF00144">
    <property type="entry name" value="Beta-lactamase"/>
    <property type="match status" value="1"/>
</dbReference>
<dbReference type="OrthoDB" id="5946976at2759"/>
<dbReference type="KEGG" id="mng:MNEG_6616"/>
<dbReference type="Proteomes" id="UP000054498">
    <property type="component" value="Unassembled WGS sequence"/>
</dbReference>
<protein>
    <recommendedName>
        <fullName evidence="1">Beta-lactamase-related domain-containing protein</fullName>
    </recommendedName>
</protein>
<dbReference type="Gene3D" id="3.40.710.10">
    <property type="entry name" value="DD-peptidase/beta-lactamase superfamily"/>
    <property type="match status" value="1"/>
</dbReference>
<dbReference type="InterPro" id="IPR012338">
    <property type="entry name" value="Beta-lactam/transpept-like"/>
</dbReference>
<reference evidence="2 3" key="1">
    <citation type="journal article" date="2013" name="BMC Genomics">
        <title>Reconstruction of the lipid metabolism for the microalga Monoraphidium neglectum from its genome sequence reveals characteristics suitable for biofuel production.</title>
        <authorList>
            <person name="Bogen C."/>
            <person name="Al-Dilaimi A."/>
            <person name="Albersmeier A."/>
            <person name="Wichmann J."/>
            <person name="Grundmann M."/>
            <person name="Rupp O."/>
            <person name="Lauersen K.J."/>
            <person name="Blifernez-Klassen O."/>
            <person name="Kalinowski J."/>
            <person name="Goesmann A."/>
            <person name="Mussgnug J.H."/>
            <person name="Kruse O."/>
        </authorList>
    </citation>
    <scope>NUCLEOTIDE SEQUENCE [LARGE SCALE GENOMIC DNA]</scope>
    <source>
        <strain evidence="2 3">SAG 48.87</strain>
    </source>
</reference>
<dbReference type="PANTHER" id="PTHR46825:SF9">
    <property type="entry name" value="BETA-LACTAMASE-RELATED DOMAIN-CONTAINING PROTEIN"/>
    <property type="match status" value="1"/>
</dbReference>
<dbReference type="GeneID" id="25739492"/>